<dbReference type="Proteomes" id="UP000076842">
    <property type="component" value="Unassembled WGS sequence"/>
</dbReference>
<dbReference type="EMBL" id="KV424036">
    <property type="protein sequence ID" value="KZT53486.1"/>
    <property type="molecule type" value="Genomic_DNA"/>
</dbReference>
<gene>
    <name evidence="2" type="ORF">CALCODRAFT_557516</name>
</gene>
<reference evidence="2 3" key="1">
    <citation type="journal article" date="2016" name="Mol. Biol. Evol.">
        <title>Comparative Genomics of Early-Diverging Mushroom-Forming Fungi Provides Insights into the Origins of Lignocellulose Decay Capabilities.</title>
        <authorList>
            <person name="Nagy L.G."/>
            <person name="Riley R."/>
            <person name="Tritt A."/>
            <person name="Adam C."/>
            <person name="Daum C."/>
            <person name="Floudas D."/>
            <person name="Sun H."/>
            <person name="Yadav J.S."/>
            <person name="Pangilinan J."/>
            <person name="Larsson K.H."/>
            <person name="Matsuura K."/>
            <person name="Barry K."/>
            <person name="Labutti K."/>
            <person name="Kuo R."/>
            <person name="Ohm R.A."/>
            <person name="Bhattacharya S.S."/>
            <person name="Shirouzu T."/>
            <person name="Yoshinaga Y."/>
            <person name="Martin F.M."/>
            <person name="Grigoriev I.V."/>
            <person name="Hibbett D.S."/>
        </authorList>
    </citation>
    <scope>NUCLEOTIDE SEQUENCE [LARGE SCALE GENOMIC DNA]</scope>
    <source>
        <strain evidence="2 3">HHB12733</strain>
    </source>
</reference>
<evidence type="ECO:0000256" key="1">
    <source>
        <dbReference type="SAM" id="SignalP"/>
    </source>
</evidence>
<evidence type="ECO:0000313" key="3">
    <source>
        <dbReference type="Proteomes" id="UP000076842"/>
    </source>
</evidence>
<dbReference type="STRING" id="1353952.A0A165DT52"/>
<proteinExistence type="predicted"/>
<protein>
    <submittedName>
        <fullName evidence="2">Uncharacterized protein</fullName>
    </submittedName>
</protein>
<accession>A0A165DT52</accession>
<dbReference type="InParanoid" id="A0A165DT52"/>
<evidence type="ECO:0000313" key="2">
    <source>
        <dbReference type="EMBL" id="KZT53486.1"/>
    </source>
</evidence>
<name>A0A165DT52_9BASI</name>
<dbReference type="OrthoDB" id="4584900at2759"/>
<keyword evidence="1" id="KW-0732">Signal</keyword>
<organism evidence="2 3">
    <name type="scientific">Calocera cornea HHB12733</name>
    <dbReference type="NCBI Taxonomy" id="1353952"/>
    <lineage>
        <taxon>Eukaryota</taxon>
        <taxon>Fungi</taxon>
        <taxon>Dikarya</taxon>
        <taxon>Basidiomycota</taxon>
        <taxon>Agaricomycotina</taxon>
        <taxon>Dacrymycetes</taxon>
        <taxon>Dacrymycetales</taxon>
        <taxon>Dacrymycetaceae</taxon>
        <taxon>Calocera</taxon>
    </lineage>
</organism>
<keyword evidence="3" id="KW-1185">Reference proteome</keyword>
<feature type="signal peptide" evidence="1">
    <location>
        <begin position="1"/>
        <end position="18"/>
    </location>
</feature>
<sequence>MVRSLALVFLLFVAGIFATPLKLERAKQLTNAARFQAGLPPLPPSRREAGMLPRGSGVSNNGCPGKTYVSVKKDSKAFGHLGHKVGSTTGAFDIITSAVSAWQYLEVATSFDSAPHDIKLTNTNSTYKYLGLADATNGSIEELGFAFLVATNQTLPGAKPTDIGNSRTSTSNPHSLSESAIWSVSSSTKAFYPVFIDSDGTPVSAQGAIKQVAPTAGQSGWSIEFVGDWEEFSQSSAGEGWEKADFYLECASW</sequence>
<dbReference type="AlphaFoldDB" id="A0A165DT52"/>
<feature type="chain" id="PRO_5007856800" evidence="1">
    <location>
        <begin position="19"/>
        <end position="253"/>
    </location>
</feature>